<evidence type="ECO:0000256" key="1">
    <source>
        <dbReference type="SAM" id="MobiDB-lite"/>
    </source>
</evidence>
<dbReference type="OrthoDB" id="5316527at2759"/>
<sequence length="467" mass="53450">MACDFHPNCRGRIDRLGHYSTYILRRFFYSQHDTLKHAISMRSQMRTFRPFLSHQIVPRLARPQAGLERPTMFRSFTARRGIFSTGRLPLRVESRRQNGHIANVQSVRFVKPRWPTRLKSIVVYSVVVYACFQIYWKVIVDPLEKAADEVLEELPDDELDEAELDKPFFIPFPGTTKQLKPVPYKGSDPEWQEFIKFSKNQKQAQKIRQELANYVTHIASKHPVLSIRCGKNMKLRRFWLDVDFPQHAPPAFERYGLELGGDDGVALVKQPVDSLTVFRTRNAMWPSPIIQSFWSFTKVMVADDIKYIAEKLGLRSSRPPPSLEQIVAKHQEMFKGPGTPQLPTKDGPPPAPQPITSPPRPDKTPLAGKKPEEIDLPSAPMALHAHFFRPIMAFKAKLAQTWKPAPNFPPRGSILVSGLVELDTPKAWLVFDVKAAWDPKARAYDPRSMHVQLRRMQLKKQGPAGGR</sequence>
<accession>A0A1L7WQG6</accession>
<feature type="region of interest" description="Disordered" evidence="1">
    <location>
        <begin position="334"/>
        <end position="372"/>
    </location>
</feature>
<keyword evidence="3" id="KW-1185">Reference proteome</keyword>
<dbReference type="AlphaFoldDB" id="A0A1L7WQG6"/>
<dbReference type="EMBL" id="FJOG01000006">
    <property type="protein sequence ID" value="CZR55016.1"/>
    <property type="molecule type" value="Genomic_DNA"/>
</dbReference>
<organism evidence="2 3">
    <name type="scientific">Phialocephala subalpina</name>
    <dbReference type="NCBI Taxonomy" id="576137"/>
    <lineage>
        <taxon>Eukaryota</taxon>
        <taxon>Fungi</taxon>
        <taxon>Dikarya</taxon>
        <taxon>Ascomycota</taxon>
        <taxon>Pezizomycotina</taxon>
        <taxon>Leotiomycetes</taxon>
        <taxon>Helotiales</taxon>
        <taxon>Mollisiaceae</taxon>
        <taxon>Phialocephala</taxon>
        <taxon>Phialocephala fortinii species complex</taxon>
    </lineage>
</organism>
<name>A0A1L7WQG6_9HELO</name>
<dbReference type="STRING" id="576137.A0A1L7WQG6"/>
<feature type="compositionally biased region" description="Pro residues" evidence="1">
    <location>
        <begin position="346"/>
        <end position="359"/>
    </location>
</feature>
<evidence type="ECO:0000313" key="3">
    <source>
        <dbReference type="Proteomes" id="UP000184330"/>
    </source>
</evidence>
<proteinExistence type="predicted"/>
<dbReference type="Proteomes" id="UP000184330">
    <property type="component" value="Unassembled WGS sequence"/>
</dbReference>
<gene>
    <name evidence="2" type="ORF">PAC_04902</name>
</gene>
<evidence type="ECO:0000313" key="2">
    <source>
        <dbReference type="EMBL" id="CZR55016.1"/>
    </source>
</evidence>
<protein>
    <submittedName>
        <fullName evidence="2">Uncharacterized protein</fullName>
    </submittedName>
</protein>
<reference evidence="2 3" key="1">
    <citation type="submission" date="2016-03" db="EMBL/GenBank/DDBJ databases">
        <authorList>
            <person name="Ploux O."/>
        </authorList>
    </citation>
    <scope>NUCLEOTIDE SEQUENCE [LARGE SCALE GENOMIC DNA]</scope>
    <source>
        <strain evidence="2 3">UAMH 11012</strain>
    </source>
</reference>